<evidence type="ECO:0000313" key="1">
    <source>
        <dbReference type="Proteomes" id="UP000515121"/>
    </source>
</evidence>
<dbReference type="OrthoDB" id="1914706at2759"/>
<sequence length="144" mass="17352">MALVSTNHSLNHVDANPVSSICRSESFPYGYIEHNCMMMEKRQLFLRSYQFCRKRSLGERIKRSLVRVKRVMWFRLRSARKLRRLVFSRLRFAFYLGRRYIRLKNNHYRHSRNSSCFWDRTNCPRHEALLKDGGDEETTAQMGN</sequence>
<dbReference type="AlphaFoldDB" id="A0A6P5WSJ8"/>
<name>A0A6P5WSJ8_DURZI</name>
<evidence type="ECO:0000313" key="2">
    <source>
        <dbReference type="RefSeq" id="XP_022719100.1"/>
    </source>
</evidence>
<gene>
    <name evidence="2" type="primary">LOC111277142</name>
</gene>
<proteinExistence type="predicted"/>
<protein>
    <submittedName>
        <fullName evidence="2">Uncharacterized protein LOC111277142</fullName>
    </submittedName>
</protein>
<dbReference type="RefSeq" id="XP_022719100.1">
    <property type="nucleotide sequence ID" value="XM_022863365.1"/>
</dbReference>
<reference evidence="2" key="1">
    <citation type="submission" date="2025-08" db="UniProtKB">
        <authorList>
            <consortium name="RefSeq"/>
        </authorList>
    </citation>
    <scope>IDENTIFICATION</scope>
    <source>
        <tissue evidence="2">Fruit stalk</tissue>
    </source>
</reference>
<dbReference type="Proteomes" id="UP000515121">
    <property type="component" value="Unplaced"/>
</dbReference>
<dbReference type="KEGG" id="dzi:111277142"/>
<organism evidence="1 2">
    <name type="scientific">Durio zibethinus</name>
    <name type="common">Durian</name>
    <dbReference type="NCBI Taxonomy" id="66656"/>
    <lineage>
        <taxon>Eukaryota</taxon>
        <taxon>Viridiplantae</taxon>
        <taxon>Streptophyta</taxon>
        <taxon>Embryophyta</taxon>
        <taxon>Tracheophyta</taxon>
        <taxon>Spermatophyta</taxon>
        <taxon>Magnoliopsida</taxon>
        <taxon>eudicotyledons</taxon>
        <taxon>Gunneridae</taxon>
        <taxon>Pentapetalae</taxon>
        <taxon>rosids</taxon>
        <taxon>malvids</taxon>
        <taxon>Malvales</taxon>
        <taxon>Malvaceae</taxon>
        <taxon>Helicteroideae</taxon>
        <taxon>Durio</taxon>
    </lineage>
</organism>
<dbReference type="GeneID" id="111277142"/>
<keyword evidence="1" id="KW-1185">Reference proteome</keyword>
<accession>A0A6P5WSJ8</accession>